<organism evidence="1 2">
    <name type="scientific">Candidatus Daviesbacteria bacterium RIFCSPHIGHO2_02_FULL_43_12</name>
    <dbReference type="NCBI Taxonomy" id="1797776"/>
    <lineage>
        <taxon>Bacteria</taxon>
        <taxon>Candidatus Daviesiibacteriota</taxon>
    </lineage>
</organism>
<gene>
    <name evidence="1" type="ORF">A3D25_05500</name>
</gene>
<accession>A0A1F5KIC7</accession>
<evidence type="ECO:0000313" key="2">
    <source>
        <dbReference type="Proteomes" id="UP000177328"/>
    </source>
</evidence>
<protein>
    <recommendedName>
        <fullName evidence="3">ASCH domain-containing protein</fullName>
    </recommendedName>
</protein>
<evidence type="ECO:0000313" key="1">
    <source>
        <dbReference type="EMBL" id="OGE40703.1"/>
    </source>
</evidence>
<dbReference type="AlphaFoldDB" id="A0A1F5KIC7"/>
<proteinExistence type="predicted"/>
<dbReference type="EMBL" id="MFDD01000006">
    <property type="protein sequence ID" value="OGE40703.1"/>
    <property type="molecule type" value="Genomic_DNA"/>
</dbReference>
<reference evidence="1 2" key="1">
    <citation type="journal article" date="2016" name="Nat. Commun.">
        <title>Thousands of microbial genomes shed light on interconnected biogeochemical processes in an aquifer system.</title>
        <authorList>
            <person name="Anantharaman K."/>
            <person name="Brown C.T."/>
            <person name="Hug L.A."/>
            <person name="Sharon I."/>
            <person name="Castelle C.J."/>
            <person name="Probst A.J."/>
            <person name="Thomas B.C."/>
            <person name="Singh A."/>
            <person name="Wilkins M.J."/>
            <person name="Karaoz U."/>
            <person name="Brodie E.L."/>
            <person name="Williams K.H."/>
            <person name="Hubbard S.S."/>
            <person name="Banfield J.F."/>
        </authorList>
    </citation>
    <scope>NUCLEOTIDE SEQUENCE [LARGE SCALE GENOMIC DNA]</scope>
</reference>
<dbReference type="Proteomes" id="UP000177328">
    <property type="component" value="Unassembled WGS sequence"/>
</dbReference>
<comment type="caution">
    <text evidence="1">The sequence shown here is derived from an EMBL/GenBank/DDBJ whole genome shotgun (WGS) entry which is preliminary data.</text>
</comment>
<sequence>MRRHLAIFTPQAVKEIFAGRKTIETRFSNKRLVPFGQVSKGDVVFIKPSGQEISGQFIVKKVLFFEGLDQTDFEIIKKAYGKDLSFGSMEQDVSYFKNKESAQFGTVIFIDRVERFITSPLKVPKSNRRGWVVLPLSN</sequence>
<evidence type="ECO:0008006" key="3">
    <source>
        <dbReference type="Google" id="ProtNLM"/>
    </source>
</evidence>
<name>A0A1F5KIC7_9BACT</name>